<dbReference type="Pfam" id="PF00939">
    <property type="entry name" value="Na_sulph_symp"/>
    <property type="match status" value="1"/>
</dbReference>
<protein>
    <submittedName>
        <fullName evidence="7">Anion transporter</fullName>
    </submittedName>
</protein>
<dbReference type="Proteomes" id="UP000275504">
    <property type="component" value="Chromosome"/>
</dbReference>
<evidence type="ECO:0000256" key="6">
    <source>
        <dbReference type="SAM" id="Phobius"/>
    </source>
</evidence>
<dbReference type="GO" id="GO:0016020">
    <property type="term" value="C:membrane"/>
    <property type="evidence" value="ECO:0007669"/>
    <property type="project" value="UniProtKB-SubCell"/>
</dbReference>
<evidence type="ECO:0000313" key="8">
    <source>
        <dbReference type="Proteomes" id="UP000275504"/>
    </source>
</evidence>
<evidence type="ECO:0000256" key="4">
    <source>
        <dbReference type="ARBA" id="ARBA00022989"/>
    </source>
</evidence>
<feature type="transmembrane region" description="Helical" evidence="6">
    <location>
        <begin position="113"/>
        <end position="135"/>
    </location>
</feature>
<keyword evidence="3 6" id="KW-0812">Transmembrane</keyword>
<evidence type="ECO:0000256" key="5">
    <source>
        <dbReference type="ARBA" id="ARBA00023136"/>
    </source>
</evidence>
<dbReference type="InterPro" id="IPR030676">
    <property type="entry name" value="CitT-rel"/>
</dbReference>
<evidence type="ECO:0000256" key="3">
    <source>
        <dbReference type="ARBA" id="ARBA00022692"/>
    </source>
</evidence>
<feature type="transmembrane region" description="Helical" evidence="6">
    <location>
        <begin position="44"/>
        <end position="62"/>
    </location>
</feature>
<name>A0A3S4S572_CAMJU</name>
<keyword evidence="4 6" id="KW-1133">Transmembrane helix</keyword>
<dbReference type="AlphaFoldDB" id="A0A3S4S572"/>
<organism evidence="7 8">
    <name type="scientific">Campylobacter jejuni subsp. doylei</name>
    <dbReference type="NCBI Taxonomy" id="32021"/>
    <lineage>
        <taxon>Bacteria</taxon>
        <taxon>Pseudomonadati</taxon>
        <taxon>Campylobacterota</taxon>
        <taxon>Epsilonproteobacteria</taxon>
        <taxon>Campylobacterales</taxon>
        <taxon>Campylobacteraceae</taxon>
        <taxon>Campylobacter</taxon>
    </lineage>
</organism>
<gene>
    <name evidence="7" type="primary">ybhI</name>
    <name evidence="7" type="ORF">NCTC11951_01707</name>
</gene>
<dbReference type="PANTHER" id="PTHR42826">
    <property type="entry name" value="DICARBOXYLATE TRANSPORTER 2.1, CHLOROPLASTIC"/>
    <property type="match status" value="1"/>
</dbReference>
<keyword evidence="5 6" id="KW-0472">Membrane</keyword>
<proteinExistence type="inferred from homology"/>
<feature type="transmembrane region" description="Helical" evidence="6">
    <location>
        <begin position="74"/>
        <end position="93"/>
    </location>
</feature>
<dbReference type="InterPro" id="IPR001898">
    <property type="entry name" value="SLC13A/DASS"/>
</dbReference>
<evidence type="ECO:0000256" key="1">
    <source>
        <dbReference type="ARBA" id="ARBA00004141"/>
    </source>
</evidence>
<evidence type="ECO:0000256" key="2">
    <source>
        <dbReference type="ARBA" id="ARBA00007349"/>
    </source>
</evidence>
<dbReference type="GO" id="GO:0022857">
    <property type="term" value="F:transmembrane transporter activity"/>
    <property type="evidence" value="ECO:0007669"/>
    <property type="project" value="InterPro"/>
</dbReference>
<dbReference type="EMBL" id="LR134359">
    <property type="protein sequence ID" value="VEG62557.1"/>
    <property type="molecule type" value="Genomic_DNA"/>
</dbReference>
<accession>A0A3S4S572</accession>
<reference evidence="7 8" key="1">
    <citation type="submission" date="2018-12" db="EMBL/GenBank/DDBJ databases">
        <authorList>
            <consortium name="Pathogen Informatics"/>
        </authorList>
    </citation>
    <scope>NUCLEOTIDE SEQUENCE [LARGE SCALE GENOMIC DNA]</scope>
    <source>
        <strain evidence="7 8">NCTC11951</strain>
    </source>
</reference>
<sequence>MMATLLGKLGVTQFLAEALGEFASAMRTWGNFHYDIFKPCFFNTHYFFASITAHISAMFFVFYSAELALGAPPLLYAFIMIASGNVMMALTHYATGTALVIFGTDYVTFKKWWSIGFVISIVDIVVMITVGFVWWKILGFY</sequence>
<comment type="similarity">
    <text evidence="2">Belongs to the SLC13A/DASS transporter (TC 2.A.47) family. DIT1 subfamily.</text>
</comment>
<evidence type="ECO:0000313" key="7">
    <source>
        <dbReference type="EMBL" id="VEG62557.1"/>
    </source>
</evidence>
<comment type="subcellular location">
    <subcellularLocation>
        <location evidence="1">Membrane</location>
        <topology evidence="1">Multi-pass membrane protein</topology>
    </subcellularLocation>
</comment>